<comment type="pathway">
    <text evidence="2">Cofactor biosynthesis; thiamine diphosphate biosynthesis; thiamine diphosphate from thiamine phosphate: step 1/1.</text>
</comment>
<reference evidence="5 6" key="1">
    <citation type="submission" date="2020-08" db="EMBL/GenBank/DDBJ databases">
        <title>Genome public.</title>
        <authorList>
            <person name="Liu C."/>
            <person name="Sun Q."/>
        </authorList>
    </citation>
    <scope>NUCLEOTIDE SEQUENCE [LARGE SCALE GENOMIC DNA]</scope>
    <source>
        <strain evidence="5 6">New-7</strain>
    </source>
</reference>
<feature type="domain" description="PurM-like N-terminal" evidence="3">
    <location>
        <begin position="31"/>
        <end position="145"/>
    </location>
</feature>
<dbReference type="PANTHER" id="PTHR30270">
    <property type="entry name" value="THIAMINE-MONOPHOSPHATE KINASE"/>
    <property type="match status" value="1"/>
</dbReference>
<protein>
    <recommendedName>
        <fullName evidence="2">Thiamine-monophosphate kinase</fullName>
        <shortName evidence="2">TMP kinase</shortName>
        <shortName evidence="2">Thiamine-phosphate kinase</shortName>
        <ecNumber evidence="2">2.7.4.16</ecNumber>
    </recommendedName>
</protein>
<feature type="binding site" evidence="2">
    <location>
        <position position="215"/>
    </location>
    <ligand>
        <name>Mg(2+)</name>
        <dbReference type="ChEBI" id="CHEBI:18420"/>
        <label>3</label>
    </ligand>
</feature>
<dbReference type="Pfam" id="PF02769">
    <property type="entry name" value="AIRS_C"/>
    <property type="match status" value="1"/>
</dbReference>
<feature type="binding site" evidence="2">
    <location>
        <position position="33"/>
    </location>
    <ligand>
        <name>Mg(2+)</name>
        <dbReference type="ChEBI" id="CHEBI:18420"/>
        <label>4</label>
    </ligand>
</feature>
<evidence type="ECO:0000259" key="4">
    <source>
        <dbReference type="Pfam" id="PF02769"/>
    </source>
</evidence>
<dbReference type="SUPFAM" id="SSF55326">
    <property type="entry name" value="PurM N-terminal domain-like"/>
    <property type="match status" value="1"/>
</dbReference>
<comment type="function">
    <text evidence="2">Catalyzes the ATP-dependent phosphorylation of thiamine-monophosphate (TMP) to form thiamine-pyrophosphate (TPP), the active form of vitamin B1.</text>
</comment>
<accession>A0ABR7CP51</accession>
<keyword evidence="1 2" id="KW-0784">Thiamine biosynthesis</keyword>
<evidence type="ECO:0000259" key="3">
    <source>
        <dbReference type="Pfam" id="PF00586"/>
    </source>
</evidence>
<feature type="binding site" evidence="2">
    <location>
        <position position="48"/>
    </location>
    <ligand>
        <name>Mg(2+)</name>
        <dbReference type="ChEBI" id="CHEBI:18420"/>
        <label>4</label>
    </ligand>
</feature>
<comment type="caution">
    <text evidence="2">Lacks conserved residue(s) required for the propagation of feature annotation.</text>
</comment>
<comment type="similarity">
    <text evidence="2">Belongs to the thiamine-monophosphate kinase family.</text>
</comment>
<dbReference type="HAMAP" id="MF_02128">
    <property type="entry name" value="TMP_kinase"/>
    <property type="match status" value="1"/>
</dbReference>
<feature type="binding site" evidence="2">
    <location>
        <position position="50"/>
    </location>
    <ligand>
        <name>Mg(2+)</name>
        <dbReference type="ChEBI" id="CHEBI:18420"/>
        <label>1</label>
    </ligand>
</feature>
<feature type="binding site" evidence="2">
    <location>
        <position position="218"/>
    </location>
    <ligand>
        <name>Mg(2+)</name>
        <dbReference type="ChEBI" id="CHEBI:18420"/>
        <label>5</label>
    </ligand>
</feature>
<dbReference type="Pfam" id="PF00586">
    <property type="entry name" value="AIRS"/>
    <property type="match status" value="1"/>
</dbReference>
<feature type="binding site" evidence="2">
    <location>
        <position position="57"/>
    </location>
    <ligand>
        <name>substrate</name>
    </ligand>
</feature>
<dbReference type="InterPro" id="IPR016188">
    <property type="entry name" value="PurM-like_N"/>
</dbReference>
<feature type="binding site" evidence="2">
    <location>
        <position position="79"/>
    </location>
    <ligand>
        <name>Mg(2+)</name>
        <dbReference type="ChEBI" id="CHEBI:18420"/>
        <label>3</label>
    </ligand>
</feature>
<dbReference type="PANTHER" id="PTHR30270:SF0">
    <property type="entry name" value="THIAMINE-MONOPHOSPHATE KINASE"/>
    <property type="match status" value="1"/>
</dbReference>
<feature type="binding site" evidence="2">
    <location>
        <position position="256"/>
    </location>
    <ligand>
        <name>substrate</name>
    </ligand>
</feature>
<dbReference type="Gene3D" id="3.30.1330.10">
    <property type="entry name" value="PurM-like, N-terminal domain"/>
    <property type="match status" value="1"/>
</dbReference>
<dbReference type="InterPro" id="IPR006283">
    <property type="entry name" value="ThiL-like"/>
</dbReference>
<dbReference type="EC" id="2.7.4.16" evidence="2"/>
<feature type="binding site" evidence="2">
    <location>
        <position position="153"/>
    </location>
    <ligand>
        <name>ATP</name>
        <dbReference type="ChEBI" id="CHEBI:30616"/>
    </ligand>
</feature>
<proteinExistence type="inferred from homology"/>
<feature type="binding site" evidence="2">
    <location>
        <begin position="126"/>
        <end position="127"/>
    </location>
    <ligand>
        <name>ATP</name>
        <dbReference type="ChEBI" id="CHEBI:30616"/>
    </ligand>
</feature>
<dbReference type="RefSeq" id="WP_182424241.1">
    <property type="nucleotide sequence ID" value="NZ_JACOOK010000006.1"/>
</dbReference>
<feature type="binding site" evidence="2">
    <location>
        <position position="50"/>
    </location>
    <ligand>
        <name>Mg(2+)</name>
        <dbReference type="ChEBI" id="CHEBI:18420"/>
        <label>2</label>
    </ligand>
</feature>
<evidence type="ECO:0000256" key="2">
    <source>
        <dbReference type="HAMAP-Rule" id="MF_02128"/>
    </source>
</evidence>
<keyword evidence="2" id="KW-0067">ATP-binding</keyword>
<dbReference type="GO" id="GO:0009030">
    <property type="term" value="F:thiamine-phosphate kinase activity"/>
    <property type="evidence" value="ECO:0007669"/>
    <property type="project" value="UniProtKB-EC"/>
</dbReference>
<dbReference type="InterPro" id="IPR036676">
    <property type="entry name" value="PurM-like_C_sf"/>
</dbReference>
<dbReference type="InterPro" id="IPR036921">
    <property type="entry name" value="PurM-like_N_sf"/>
</dbReference>
<feature type="binding site" evidence="2">
    <location>
        <position position="33"/>
    </location>
    <ligand>
        <name>Mg(2+)</name>
        <dbReference type="ChEBI" id="CHEBI:18420"/>
        <label>3</label>
    </ligand>
</feature>
<keyword evidence="2 5" id="KW-0418">Kinase</keyword>
<feature type="binding site" evidence="2">
    <location>
        <position position="127"/>
    </location>
    <ligand>
        <name>Mg(2+)</name>
        <dbReference type="ChEBI" id="CHEBI:18420"/>
        <label>1</label>
    </ligand>
</feature>
<dbReference type="EMBL" id="JACOOK010000006">
    <property type="protein sequence ID" value="MBC5617448.1"/>
    <property type="molecule type" value="Genomic_DNA"/>
</dbReference>
<name>A0ABR7CP51_9BACT</name>
<feature type="binding site" evidence="2">
    <location>
        <position position="313"/>
    </location>
    <ligand>
        <name>substrate</name>
    </ligand>
</feature>
<dbReference type="Proteomes" id="UP000636891">
    <property type="component" value="Unassembled WGS sequence"/>
</dbReference>
<dbReference type="InterPro" id="IPR010918">
    <property type="entry name" value="PurM-like_C_dom"/>
</dbReference>
<feature type="binding site" evidence="2">
    <location>
        <position position="79"/>
    </location>
    <ligand>
        <name>Mg(2+)</name>
        <dbReference type="ChEBI" id="CHEBI:18420"/>
        <label>4</label>
    </ligand>
</feature>
<keyword evidence="2 5" id="KW-0808">Transferase</keyword>
<comment type="miscellaneous">
    <text evidence="2">Reaction mechanism of ThiL seems to utilize a direct, inline transfer of the gamma-phosphate of ATP to TMP rather than a phosphorylated enzyme intermediate.</text>
</comment>
<evidence type="ECO:0000313" key="5">
    <source>
        <dbReference type="EMBL" id="MBC5617448.1"/>
    </source>
</evidence>
<organism evidence="5 6">
    <name type="scientific">Alistipes hominis</name>
    <dbReference type="NCBI Taxonomy" id="2763015"/>
    <lineage>
        <taxon>Bacteria</taxon>
        <taxon>Pseudomonadati</taxon>
        <taxon>Bacteroidota</taxon>
        <taxon>Bacteroidia</taxon>
        <taxon>Bacteroidales</taxon>
        <taxon>Rikenellaceae</taxon>
        <taxon>Alistipes</taxon>
    </lineage>
</organism>
<sequence>MELRELGEFGWIAGIREKFRGVPSGESLGIGDDCAVIPCGDGEALVVTTDMLIEDVHFLRAVIPPYLLGRKSLAVNLSDVASMGAVPIASFLSIALPGDVSAGWADRFTDGYRSLSEEFGVPLLGGDTTSSQDRIAINVTAIGRIARAKVKYRSGARENDIVYVTGYLGDSAQGLLDIRSGVYDSPFIAVHHDPHPCVNEGIWLGNQPEVHAMMDISDGLASDLSHILEESETGAEISIERIPTRTTVELAVTGGEDYQLLLTVGAEAADRIAAEYVRHFGKPLYGIGRIRSGAPDIIWSDNGEVVRPQWKGFRHF</sequence>
<keyword evidence="2" id="KW-0479">Metal-binding</keyword>
<evidence type="ECO:0000256" key="1">
    <source>
        <dbReference type="ARBA" id="ARBA00022977"/>
    </source>
</evidence>
<dbReference type="NCBIfam" id="TIGR01379">
    <property type="entry name" value="thiL"/>
    <property type="match status" value="1"/>
</dbReference>
<feature type="binding site" evidence="2">
    <location>
        <position position="49"/>
    </location>
    <ligand>
        <name>Mg(2+)</name>
        <dbReference type="ChEBI" id="CHEBI:18420"/>
        <label>1</label>
    </ligand>
</feature>
<dbReference type="Gene3D" id="3.90.650.10">
    <property type="entry name" value="PurM-like C-terminal domain"/>
    <property type="match status" value="1"/>
</dbReference>
<feature type="binding site" evidence="2">
    <location>
        <position position="79"/>
    </location>
    <ligand>
        <name>Mg(2+)</name>
        <dbReference type="ChEBI" id="CHEBI:18420"/>
        <label>2</label>
    </ligand>
</feature>
<feature type="domain" description="PurM-like C-terminal" evidence="4">
    <location>
        <begin position="158"/>
        <end position="291"/>
    </location>
</feature>
<keyword evidence="6" id="KW-1185">Reference proteome</keyword>
<feature type="binding site" evidence="2">
    <location>
        <position position="217"/>
    </location>
    <ligand>
        <name>ATP</name>
        <dbReference type="ChEBI" id="CHEBI:30616"/>
    </ligand>
</feature>
<dbReference type="PIRSF" id="PIRSF005303">
    <property type="entry name" value="Thiam_monoph_kin"/>
    <property type="match status" value="1"/>
</dbReference>
<dbReference type="SUPFAM" id="SSF56042">
    <property type="entry name" value="PurM C-terminal domain-like"/>
    <property type="match status" value="1"/>
</dbReference>
<gene>
    <name evidence="2 5" type="primary">thiL</name>
    <name evidence="5" type="ORF">H8S08_10535</name>
</gene>
<evidence type="ECO:0000313" key="6">
    <source>
        <dbReference type="Proteomes" id="UP000636891"/>
    </source>
</evidence>
<comment type="caution">
    <text evidence="5">The sequence shown here is derived from an EMBL/GenBank/DDBJ whole genome shotgun (WGS) entry which is preliminary data.</text>
</comment>
<dbReference type="CDD" id="cd02194">
    <property type="entry name" value="ThiL"/>
    <property type="match status" value="1"/>
</dbReference>
<keyword evidence="2" id="KW-0547">Nucleotide-binding</keyword>
<comment type="catalytic activity">
    <reaction evidence="2">
        <text>thiamine phosphate + ATP = thiamine diphosphate + ADP</text>
        <dbReference type="Rhea" id="RHEA:15913"/>
        <dbReference type="ChEBI" id="CHEBI:30616"/>
        <dbReference type="ChEBI" id="CHEBI:37575"/>
        <dbReference type="ChEBI" id="CHEBI:58937"/>
        <dbReference type="ChEBI" id="CHEBI:456216"/>
        <dbReference type="EC" id="2.7.4.16"/>
    </reaction>
</comment>
<keyword evidence="2" id="KW-0460">Magnesium</keyword>